<accession>D7E6X6</accession>
<gene>
    <name evidence="1" type="ordered locus">Metev_0698</name>
</gene>
<organism evidence="1 2">
    <name type="scientific">Methanohalobium evestigatum (strain ATCC BAA-1072 / DSM 3721 / NBRC 107634 / OCM 161 / Z-7303)</name>
    <dbReference type="NCBI Taxonomy" id="644295"/>
    <lineage>
        <taxon>Archaea</taxon>
        <taxon>Methanobacteriati</taxon>
        <taxon>Methanobacteriota</taxon>
        <taxon>Stenosarchaea group</taxon>
        <taxon>Methanomicrobia</taxon>
        <taxon>Methanosarcinales</taxon>
        <taxon>Methanosarcinaceae</taxon>
        <taxon>Methanohalobium</taxon>
    </lineage>
</organism>
<dbReference type="EMBL" id="CP002069">
    <property type="protein sequence ID" value="ADI73600.1"/>
    <property type="molecule type" value="Genomic_DNA"/>
</dbReference>
<evidence type="ECO:0000313" key="1">
    <source>
        <dbReference type="EMBL" id="ADI73600.1"/>
    </source>
</evidence>
<dbReference type="InterPro" id="IPR052341">
    <property type="entry name" value="LOG_family_nucleotidases"/>
</dbReference>
<dbReference type="STRING" id="644295.Metev_0698"/>
<keyword evidence="2" id="KW-1185">Reference proteome</keyword>
<sequence length="150" mass="15651">MNRAQIGVIGAGDCDARILALAENVGKCIARRNGILICGALGGVMEAASKGAKEENGTTLGILPGKKRDEANPYIDIAVVSDLGEARNALIARSSDVLIAVSGGYGTLSEIAMSLKMGKKVVVLESQWDIKGTYRADNPEEAVDIAFGFL</sequence>
<dbReference type="InterPro" id="IPR041164">
    <property type="entry name" value="LDcluster4"/>
</dbReference>
<reference evidence="1 2" key="1">
    <citation type="submission" date="2010-06" db="EMBL/GenBank/DDBJ databases">
        <title>Complete sequence chromosome of Methanohalobium evestigatum Z-7303.</title>
        <authorList>
            <consortium name="US DOE Joint Genome Institute"/>
            <person name="Lucas S."/>
            <person name="Copeland A."/>
            <person name="Lapidus A."/>
            <person name="Cheng J.-F."/>
            <person name="Bruce D."/>
            <person name="Goodwin L."/>
            <person name="Pitluck S."/>
            <person name="Saunders E."/>
            <person name="Detter J.C."/>
            <person name="Han C."/>
            <person name="Tapia R."/>
            <person name="Land M."/>
            <person name="Hauser L."/>
            <person name="Kyrpides N."/>
            <person name="Mikhailova N."/>
            <person name="Sieprawska-Lupa M."/>
            <person name="Whitman W.B."/>
            <person name="Anderson I."/>
            <person name="Woyke T."/>
        </authorList>
    </citation>
    <scope>NUCLEOTIDE SEQUENCE [LARGE SCALE GENOMIC DNA]</scope>
    <source>
        <strain evidence="2">ATCC BAA-1072 / DSM 3721 / NBRC 107634 / OCM 161 / Z-7303</strain>
    </source>
</reference>
<name>D7E6X6_METEZ</name>
<dbReference type="Proteomes" id="UP000000391">
    <property type="component" value="Chromosome"/>
</dbReference>
<dbReference type="InterPro" id="IPR005268">
    <property type="entry name" value="CHP00725"/>
</dbReference>
<dbReference type="OrthoDB" id="9570at2157"/>
<dbReference type="Gene3D" id="3.40.50.450">
    <property type="match status" value="1"/>
</dbReference>
<dbReference type="PANTHER" id="PTHR43393">
    <property type="entry name" value="CYTOKININ RIBOSIDE 5'-MONOPHOSPHATE PHOSPHORIBOHYDROLASE"/>
    <property type="match status" value="1"/>
</dbReference>
<proteinExistence type="predicted"/>
<evidence type="ECO:0000313" key="2">
    <source>
        <dbReference type="Proteomes" id="UP000000391"/>
    </source>
</evidence>
<dbReference type="RefSeq" id="WP_013194168.1">
    <property type="nucleotide sequence ID" value="NC_014253.1"/>
</dbReference>
<dbReference type="Pfam" id="PF18306">
    <property type="entry name" value="LDcluster4"/>
    <property type="match status" value="1"/>
</dbReference>
<dbReference type="PANTHER" id="PTHR43393:SF3">
    <property type="entry name" value="LYSINE DECARBOXYLASE-LIKE PROTEIN"/>
    <property type="match status" value="1"/>
</dbReference>
<dbReference type="GO" id="GO:0005829">
    <property type="term" value="C:cytosol"/>
    <property type="evidence" value="ECO:0007669"/>
    <property type="project" value="TreeGrafter"/>
</dbReference>
<dbReference type="KEGG" id="mev:Metev_0698"/>
<dbReference type="HOGENOM" id="CLU_107614_1_1_2"/>
<protein>
    <recommendedName>
        <fullName evidence="3">TIGR00725 family protein</fullName>
    </recommendedName>
</protein>
<dbReference type="NCBIfam" id="TIGR00725">
    <property type="entry name" value="TIGR00725 family protein"/>
    <property type="match status" value="1"/>
</dbReference>
<dbReference type="AlphaFoldDB" id="D7E6X6"/>
<evidence type="ECO:0008006" key="3">
    <source>
        <dbReference type="Google" id="ProtNLM"/>
    </source>
</evidence>
<dbReference type="SUPFAM" id="SSF102405">
    <property type="entry name" value="MCP/YpsA-like"/>
    <property type="match status" value="1"/>
</dbReference>
<dbReference type="GeneID" id="9346319"/>